<gene>
    <name evidence="1" type="ORF">SAMN05444388_10647</name>
</gene>
<dbReference type="Proteomes" id="UP000184112">
    <property type="component" value="Unassembled WGS sequence"/>
</dbReference>
<protein>
    <submittedName>
        <fullName evidence="1">Uncharacterized protein</fullName>
    </submittedName>
</protein>
<evidence type="ECO:0000313" key="1">
    <source>
        <dbReference type="EMBL" id="SHH05187.1"/>
    </source>
</evidence>
<reference evidence="1 2" key="1">
    <citation type="submission" date="2016-11" db="EMBL/GenBank/DDBJ databases">
        <authorList>
            <person name="Jaros S."/>
            <person name="Januszkiewicz K."/>
            <person name="Wedrychowicz H."/>
        </authorList>
    </citation>
    <scope>NUCLEOTIDE SEQUENCE [LARGE SCALE GENOMIC DNA]</scope>
    <source>
        <strain evidence="1 2">DSM 6792</strain>
    </source>
</reference>
<accession>A0A1M5PTA2</accession>
<name>A0A1M5PTA2_FLAJO</name>
<proteinExistence type="predicted"/>
<dbReference type="PROSITE" id="PS51257">
    <property type="entry name" value="PROKAR_LIPOPROTEIN"/>
    <property type="match status" value="1"/>
</dbReference>
<dbReference type="EMBL" id="FQWH01000006">
    <property type="protein sequence ID" value="SHH05187.1"/>
    <property type="molecule type" value="Genomic_DNA"/>
</dbReference>
<organism evidence="1 2">
    <name type="scientific">Flavobacterium johnsoniae</name>
    <name type="common">Cytophaga johnsonae</name>
    <dbReference type="NCBI Taxonomy" id="986"/>
    <lineage>
        <taxon>Bacteria</taxon>
        <taxon>Pseudomonadati</taxon>
        <taxon>Bacteroidota</taxon>
        <taxon>Flavobacteriia</taxon>
        <taxon>Flavobacteriales</taxon>
        <taxon>Flavobacteriaceae</taxon>
        <taxon>Flavobacterium</taxon>
    </lineage>
</organism>
<evidence type="ECO:0000313" key="2">
    <source>
        <dbReference type="Proteomes" id="UP000184112"/>
    </source>
</evidence>
<dbReference type="AlphaFoldDB" id="A0A1M5PTA2"/>
<sequence>MYSNKIKMKRNLIQRISVILCTAVLFLSCSSDLNFDQVNDFKIEPVFVANVAHFNVAADQIEDDGTGHVLPPDVEGFDVFKNKFLNDNLIKAELNFEIENTFNRALKVEITFIDANDQPKETITLNVPQYNGTVNIIKYPTEVFEGDRLAMLKQTVKVGFVITVEPGTGDISGNLKLKSGATAYMRIE</sequence>